<dbReference type="Gene3D" id="3.40.50.2300">
    <property type="match status" value="1"/>
</dbReference>
<keyword evidence="3 8" id="KW-0378">Hydrolase</keyword>
<evidence type="ECO:0000256" key="5">
    <source>
        <dbReference type="ARBA" id="ARBA00051722"/>
    </source>
</evidence>
<comment type="caution">
    <text evidence="8">The sequence shown here is derived from an EMBL/GenBank/DDBJ whole genome shotgun (WGS) entry which is preliminary data.</text>
</comment>
<evidence type="ECO:0000313" key="8">
    <source>
        <dbReference type="EMBL" id="EHI69204.1"/>
    </source>
</evidence>
<dbReference type="EC" id="3.1.3.48" evidence="2"/>
<dbReference type="Pfam" id="PF01451">
    <property type="entry name" value="LMWPc"/>
    <property type="match status" value="1"/>
</dbReference>
<dbReference type="STRING" id="764299.STRIC_2056"/>
<protein>
    <recommendedName>
        <fullName evidence="2">protein-tyrosine-phosphatase</fullName>
        <ecNumber evidence="2">3.1.3.48</ecNumber>
    </recommendedName>
</protein>
<dbReference type="InterPro" id="IPR036196">
    <property type="entry name" value="Ptyr_pPase_sf"/>
</dbReference>
<dbReference type="PANTHER" id="PTHR11717:SF7">
    <property type="entry name" value="LOW MOLECULAR WEIGHT PHOSPHOTYROSINE PROTEIN PHOSPHATASE"/>
    <property type="match status" value="1"/>
</dbReference>
<reference evidence="8 9" key="1">
    <citation type="journal article" date="2014" name="Int. J. Syst. Evol. Microbiol.">
        <title>Phylogenomics and the dynamic genome evolution of the genus Streptococcus.</title>
        <authorList>
            <consortium name="The Broad Institute Genome Sequencing Platform"/>
            <person name="Richards V.P."/>
            <person name="Palmer S.R."/>
            <person name="Pavinski Bitar P.D."/>
            <person name="Qin X."/>
            <person name="Weinstock G.M."/>
            <person name="Highlander S.K."/>
            <person name="Town C.D."/>
            <person name="Burne R.A."/>
            <person name="Stanhope M.J."/>
        </authorList>
    </citation>
    <scope>NUCLEOTIDE SEQUENCE [LARGE SCALE GENOMIC DNA]</scope>
    <source>
        <strain evidence="8 9">707-05</strain>
    </source>
</reference>
<evidence type="ECO:0000313" key="9">
    <source>
        <dbReference type="Proteomes" id="UP000003330"/>
    </source>
</evidence>
<sequence>MKKVCFVCLGNICRSPMAEFVMKALAKQDQLVIESRATSTWEQGNPIHQGTQKILKKYDIDYDGQKSSQQISPHDFEAFDYIIGMDCDNVKDLKKMSAKNQASKIHLFIEGGVPDPWYTGDFEETYRLVTKGCHSWLDQLKDDF</sequence>
<feature type="active site" description="Nucleophile" evidence="6">
    <location>
        <position position="8"/>
    </location>
</feature>
<name>G5K5E1_9STRE</name>
<evidence type="ECO:0000256" key="6">
    <source>
        <dbReference type="PIRSR" id="PIRSR617867-1"/>
    </source>
</evidence>
<accession>G5K5E1</accession>
<dbReference type="EMBL" id="AEUX02000007">
    <property type="protein sequence ID" value="EHI69204.1"/>
    <property type="molecule type" value="Genomic_DNA"/>
</dbReference>
<dbReference type="OrthoDB" id="9784339at2"/>
<feature type="domain" description="Phosphotyrosine protein phosphatase I" evidence="7">
    <location>
        <begin position="2"/>
        <end position="139"/>
    </location>
</feature>
<comment type="similarity">
    <text evidence="1">Belongs to the low molecular weight phosphotyrosine protein phosphatase family.</text>
</comment>
<dbReference type="RefSeq" id="WP_008090238.1">
    <property type="nucleotide sequence ID" value="NZ_AEUX02000007.1"/>
</dbReference>
<dbReference type="PANTHER" id="PTHR11717">
    <property type="entry name" value="LOW MOLECULAR WEIGHT PROTEIN TYROSINE PHOSPHATASE"/>
    <property type="match status" value="1"/>
</dbReference>
<dbReference type="InterPro" id="IPR017867">
    <property type="entry name" value="Tyr_phospatase_low_mol_wt"/>
</dbReference>
<dbReference type="Proteomes" id="UP000003330">
    <property type="component" value="Unassembled WGS sequence"/>
</dbReference>
<comment type="catalytic activity">
    <reaction evidence="5">
        <text>O-phospho-L-tyrosyl-[protein] + H2O = L-tyrosyl-[protein] + phosphate</text>
        <dbReference type="Rhea" id="RHEA:10684"/>
        <dbReference type="Rhea" id="RHEA-COMP:10136"/>
        <dbReference type="Rhea" id="RHEA-COMP:20101"/>
        <dbReference type="ChEBI" id="CHEBI:15377"/>
        <dbReference type="ChEBI" id="CHEBI:43474"/>
        <dbReference type="ChEBI" id="CHEBI:46858"/>
        <dbReference type="ChEBI" id="CHEBI:61978"/>
        <dbReference type="EC" id="3.1.3.48"/>
    </reaction>
</comment>
<dbReference type="SMART" id="SM00226">
    <property type="entry name" value="LMWPc"/>
    <property type="match status" value="1"/>
</dbReference>
<evidence type="ECO:0000256" key="4">
    <source>
        <dbReference type="ARBA" id="ARBA00022912"/>
    </source>
</evidence>
<evidence type="ECO:0000256" key="1">
    <source>
        <dbReference type="ARBA" id="ARBA00011063"/>
    </source>
</evidence>
<dbReference type="SUPFAM" id="SSF52788">
    <property type="entry name" value="Phosphotyrosine protein phosphatases I"/>
    <property type="match status" value="1"/>
</dbReference>
<dbReference type="PRINTS" id="PR00719">
    <property type="entry name" value="LMWPTPASE"/>
</dbReference>
<dbReference type="eggNOG" id="COG0394">
    <property type="taxonomic scope" value="Bacteria"/>
</dbReference>
<dbReference type="InterPro" id="IPR050438">
    <property type="entry name" value="LMW_PTPase"/>
</dbReference>
<keyword evidence="4" id="KW-0904">Protein phosphatase</keyword>
<dbReference type="InterPro" id="IPR023485">
    <property type="entry name" value="Ptyr_pPase"/>
</dbReference>
<organism evidence="8 9">
    <name type="scientific">Streptococcus ictaluri 707-05</name>
    <dbReference type="NCBI Taxonomy" id="764299"/>
    <lineage>
        <taxon>Bacteria</taxon>
        <taxon>Bacillati</taxon>
        <taxon>Bacillota</taxon>
        <taxon>Bacilli</taxon>
        <taxon>Lactobacillales</taxon>
        <taxon>Streptococcaceae</taxon>
        <taxon>Streptococcus</taxon>
    </lineage>
</organism>
<dbReference type="GO" id="GO:0004725">
    <property type="term" value="F:protein tyrosine phosphatase activity"/>
    <property type="evidence" value="ECO:0007669"/>
    <property type="project" value="UniProtKB-EC"/>
</dbReference>
<dbReference type="AlphaFoldDB" id="G5K5E1"/>
<dbReference type="CDD" id="cd16343">
    <property type="entry name" value="LMWPTP"/>
    <property type="match status" value="1"/>
</dbReference>
<proteinExistence type="inferred from homology"/>
<gene>
    <name evidence="8" type="ORF">STRIC_2056</name>
</gene>
<evidence type="ECO:0000256" key="2">
    <source>
        <dbReference type="ARBA" id="ARBA00013064"/>
    </source>
</evidence>
<evidence type="ECO:0000256" key="3">
    <source>
        <dbReference type="ARBA" id="ARBA00022801"/>
    </source>
</evidence>
<feature type="active site" description="Proton donor" evidence="6">
    <location>
        <position position="115"/>
    </location>
</feature>
<feature type="active site" evidence="6">
    <location>
        <position position="14"/>
    </location>
</feature>
<keyword evidence="9" id="KW-1185">Reference proteome</keyword>
<evidence type="ECO:0000259" key="7">
    <source>
        <dbReference type="SMART" id="SM00226"/>
    </source>
</evidence>